<proteinExistence type="predicted"/>
<feature type="region of interest" description="Disordered" evidence="1">
    <location>
        <begin position="1"/>
        <end position="44"/>
    </location>
</feature>
<feature type="compositionally biased region" description="Basic and acidic residues" evidence="1">
    <location>
        <begin position="19"/>
        <end position="28"/>
    </location>
</feature>
<accession>A0ABQ2CXU8</accession>
<evidence type="ECO:0000313" key="3">
    <source>
        <dbReference type="Proteomes" id="UP000632222"/>
    </source>
</evidence>
<keyword evidence="3" id="KW-1185">Reference proteome</keyword>
<comment type="caution">
    <text evidence="2">The sequence shown here is derived from an EMBL/GenBank/DDBJ whole genome shotgun (WGS) entry which is preliminary data.</text>
</comment>
<reference evidence="3" key="1">
    <citation type="journal article" date="2019" name="Int. J. Syst. Evol. Microbiol.">
        <title>The Global Catalogue of Microorganisms (GCM) 10K type strain sequencing project: providing services to taxonomists for standard genome sequencing and annotation.</title>
        <authorList>
            <consortium name="The Broad Institute Genomics Platform"/>
            <consortium name="The Broad Institute Genome Sequencing Center for Infectious Disease"/>
            <person name="Wu L."/>
            <person name="Ma J."/>
        </authorList>
    </citation>
    <scope>NUCLEOTIDE SEQUENCE [LARGE SCALE GENOMIC DNA]</scope>
    <source>
        <strain evidence="3">JCM 14370</strain>
    </source>
</reference>
<dbReference type="Proteomes" id="UP000632222">
    <property type="component" value="Unassembled WGS sequence"/>
</dbReference>
<evidence type="ECO:0000256" key="1">
    <source>
        <dbReference type="SAM" id="MobiDB-lite"/>
    </source>
</evidence>
<feature type="compositionally biased region" description="Polar residues" evidence="1">
    <location>
        <begin position="1"/>
        <end position="16"/>
    </location>
</feature>
<sequence length="56" mass="6166">MRKTFILNSKNSSPSNLEGAKEERDPANHSENPVATQGASDLKENAVQWAPELMLL</sequence>
<dbReference type="EMBL" id="BMOD01000005">
    <property type="protein sequence ID" value="GGJ31692.1"/>
    <property type="molecule type" value="Genomic_DNA"/>
</dbReference>
<evidence type="ECO:0000313" key="2">
    <source>
        <dbReference type="EMBL" id="GGJ31692.1"/>
    </source>
</evidence>
<feature type="compositionally biased region" description="Polar residues" evidence="1">
    <location>
        <begin position="29"/>
        <end position="39"/>
    </location>
</feature>
<gene>
    <name evidence="2" type="ORF">GCM10008938_17290</name>
</gene>
<protein>
    <submittedName>
        <fullName evidence="2">Uncharacterized protein</fullName>
    </submittedName>
</protein>
<name>A0ABQ2CXU8_9DEIO</name>
<organism evidence="2 3">
    <name type="scientific">Deinococcus roseus</name>
    <dbReference type="NCBI Taxonomy" id="392414"/>
    <lineage>
        <taxon>Bacteria</taxon>
        <taxon>Thermotogati</taxon>
        <taxon>Deinococcota</taxon>
        <taxon>Deinococci</taxon>
        <taxon>Deinococcales</taxon>
        <taxon>Deinococcaceae</taxon>
        <taxon>Deinococcus</taxon>
    </lineage>
</organism>